<keyword evidence="1" id="KW-0472">Membrane</keyword>
<feature type="transmembrane region" description="Helical" evidence="1">
    <location>
        <begin position="27"/>
        <end position="51"/>
    </location>
</feature>
<name>A0A450U9P6_9GAMM</name>
<sequence>MDNGAAREVDCLFPAHLRKCVEFYKMLILFGIKSSFVGSSTGFAGVFVGYLRRSAPLCQRCGGEPWPDRGFFMVMTTRNHIAAIAAQNANTACVPISSMSQPPVNPPAKAPRNCEVE</sequence>
<evidence type="ECO:0000256" key="1">
    <source>
        <dbReference type="SAM" id="Phobius"/>
    </source>
</evidence>
<reference evidence="2" key="1">
    <citation type="submission" date="2019-02" db="EMBL/GenBank/DDBJ databases">
        <authorList>
            <person name="Gruber-Vodicka R. H."/>
            <person name="Seah K. B. B."/>
        </authorList>
    </citation>
    <scope>NUCLEOTIDE SEQUENCE</scope>
    <source>
        <strain evidence="2">BECK_M6</strain>
        <strain evidence="3">BECK_M7</strain>
    </source>
</reference>
<dbReference type="EMBL" id="CAADFH010000005">
    <property type="protein sequence ID" value="VFJ88818.1"/>
    <property type="molecule type" value="Genomic_DNA"/>
</dbReference>
<dbReference type="EMBL" id="CAADFF010000014">
    <property type="protein sequence ID" value="VFJ89323.1"/>
    <property type="molecule type" value="Genomic_DNA"/>
</dbReference>
<organism evidence="2">
    <name type="scientific">Candidatus Kentrum sp. LFY</name>
    <dbReference type="NCBI Taxonomy" id="2126342"/>
    <lineage>
        <taxon>Bacteria</taxon>
        <taxon>Pseudomonadati</taxon>
        <taxon>Pseudomonadota</taxon>
        <taxon>Gammaproteobacteria</taxon>
        <taxon>Candidatus Kentrum</taxon>
    </lineage>
</organism>
<keyword evidence="1" id="KW-1133">Transmembrane helix</keyword>
<keyword evidence="1" id="KW-0812">Transmembrane</keyword>
<protein>
    <submittedName>
        <fullName evidence="2">Uncharacterized protein</fullName>
    </submittedName>
</protein>
<dbReference type="AlphaFoldDB" id="A0A450U9P6"/>
<proteinExistence type="predicted"/>
<gene>
    <name evidence="2" type="ORF">BECKLFY1418A_GA0070994_100561</name>
    <name evidence="3" type="ORF">BECKLFY1418B_GA0070995_101444</name>
</gene>
<evidence type="ECO:0000313" key="3">
    <source>
        <dbReference type="EMBL" id="VFJ89323.1"/>
    </source>
</evidence>
<evidence type="ECO:0000313" key="2">
    <source>
        <dbReference type="EMBL" id="VFJ88818.1"/>
    </source>
</evidence>
<accession>A0A450U9P6</accession>